<dbReference type="EMBL" id="JOJP01000001">
    <property type="protein sequence ID" value="KEI72160.1"/>
    <property type="molecule type" value="Genomic_DNA"/>
</dbReference>
<evidence type="ECO:0000256" key="1">
    <source>
        <dbReference type="ARBA" id="ARBA00004496"/>
    </source>
</evidence>
<evidence type="ECO:0000256" key="9">
    <source>
        <dbReference type="PROSITE-ProRule" id="PRU01248"/>
    </source>
</evidence>
<dbReference type="CDD" id="cd01193">
    <property type="entry name" value="INT_IntI_C"/>
    <property type="match status" value="1"/>
</dbReference>
<evidence type="ECO:0000256" key="7">
    <source>
        <dbReference type="ARBA" id="ARBA00037721"/>
    </source>
</evidence>
<dbReference type="AlphaFoldDB" id="A0A081KDD4"/>
<dbReference type="InterPro" id="IPR004107">
    <property type="entry name" value="Integrase_SAM-like_N"/>
</dbReference>
<organism evidence="12 13">
    <name type="scientific">Endozoicomonas elysicola</name>
    <dbReference type="NCBI Taxonomy" id="305900"/>
    <lineage>
        <taxon>Bacteria</taxon>
        <taxon>Pseudomonadati</taxon>
        <taxon>Pseudomonadota</taxon>
        <taxon>Gammaproteobacteria</taxon>
        <taxon>Oceanospirillales</taxon>
        <taxon>Endozoicomonadaceae</taxon>
        <taxon>Endozoicomonas</taxon>
    </lineage>
</organism>
<dbReference type="SUPFAM" id="SSF56349">
    <property type="entry name" value="DNA breaking-rejoining enzymes"/>
    <property type="match status" value="1"/>
</dbReference>
<dbReference type="PANTHER" id="PTHR30349:SF64">
    <property type="entry name" value="PROPHAGE INTEGRASE INTD-RELATED"/>
    <property type="match status" value="1"/>
</dbReference>
<comment type="subcellular location">
    <subcellularLocation>
        <location evidence="1">Cytoplasm</location>
    </subcellularLocation>
</comment>
<dbReference type="InterPro" id="IPR011946">
    <property type="entry name" value="Integrase_integron-type"/>
</dbReference>
<evidence type="ECO:0000256" key="8">
    <source>
        <dbReference type="ARBA" id="ARBA00038613"/>
    </source>
</evidence>
<feature type="domain" description="Core-binding (CB)" evidence="11">
    <location>
        <begin position="1"/>
        <end position="83"/>
    </location>
</feature>
<comment type="similarity">
    <text evidence="2">Belongs to the 'phage' integrase family.</text>
</comment>
<accession>A0A081KDD4</accession>
<dbReference type="Proteomes" id="UP000027997">
    <property type="component" value="Unassembled WGS sequence"/>
</dbReference>
<dbReference type="RefSeq" id="WP_020583949.1">
    <property type="nucleotide sequence ID" value="NZ_JOJP01000001.1"/>
</dbReference>
<dbReference type="PANTHER" id="PTHR30349">
    <property type="entry name" value="PHAGE INTEGRASE-RELATED"/>
    <property type="match status" value="1"/>
</dbReference>
<keyword evidence="5 9" id="KW-0238">DNA-binding</keyword>
<gene>
    <name evidence="12" type="ORF">GV64_16780</name>
</gene>
<dbReference type="PROSITE" id="PS51898">
    <property type="entry name" value="TYR_RECOMBINASE"/>
    <property type="match status" value="1"/>
</dbReference>
<evidence type="ECO:0000256" key="6">
    <source>
        <dbReference type="ARBA" id="ARBA00023172"/>
    </source>
</evidence>
<dbReference type="Pfam" id="PF13495">
    <property type="entry name" value="Phage_int_SAM_4"/>
    <property type="match status" value="1"/>
</dbReference>
<reference evidence="12 13" key="1">
    <citation type="submission" date="2014-06" db="EMBL/GenBank/DDBJ databases">
        <title>Whole Genome Sequences of Three Symbiotic Endozoicomonas Bacteria.</title>
        <authorList>
            <person name="Neave M.J."/>
            <person name="Apprill A."/>
            <person name="Voolstra C.R."/>
        </authorList>
    </citation>
    <scope>NUCLEOTIDE SEQUENCE [LARGE SCALE GENOMIC DNA]</scope>
    <source>
        <strain evidence="12 13">DSM 22380</strain>
    </source>
</reference>
<dbReference type="InterPro" id="IPR010998">
    <property type="entry name" value="Integrase_recombinase_N"/>
</dbReference>
<dbReference type="eggNOG" id="COG4974">
    <property type="taxonomic scope" value="Bacteria"/>
</dbReference>
<sequence>MPSNFMKKVRDTLRVRRYSYRTEQAYCYWIRYFIRYHQLKYPGDLTPDHVIQFLTYLAVQKQVSASTQNQALNALNFLYTQVLQQPLGDVTKATRARKPPKIPVVFERDEIQNIFQVINPHYLLPVKLLYGSGLRLSECLRLRIKDIDFHRQIIIVRSGKGGKDRVTMLPAGLINGIKCRINQVRHYHQADLDAGFGEVWMPDALARKYPKEAFSLHWQYLFASYKRSIEPYSGKEMRHHMDDSTLQRAVKQAIAKAGIHKKGSCHTFRHSFATHLLDDGYDIRTVQELLGHKDIKTTQIYTHVLNRGGNATRSPLDRLILNATKNNATAPSASFRSTQEG</sequence>
<evidence type="ECO:0000256" key="4">
    <source>
        <dbReference type="ARBA" id="ARBA00022908"/>
    </source>
</evidence>
<name>A0A081KDD4_9GAMM</name>
<dbReference type="InterPro" id="IPR011010">
    <property type="entry name" value="DNA_brk_join_enz"/>
</dbReference>
<dbReference type="Pfam" id="PF00589">
    <property type="entry name" value="Phage_integrase"/>
    <property type="match status" value="1"/>
</dbReference>
<comment type="function">
    <text evidence="7">Site-specific tyrosine recombinase, which acts by catalyzing the cutting and rejoining of the recombining DNA molecules. The XerC-XerD complex is essential to convert dimers of the bacterial chromosome into monomers to permit their segregation at cell division. It also contributes to the segregational stability of plasmids.</text>
</comment>
<evidence type="ECO:0000256" key="2">
    <source>
        <dbReference type="ARBA" id="ARBA00008857"/>
    </source>
</evidence>
<dbReference type="InterPro" id="IPR050090">
    <property type="entry name" value="Tyrosine_recombinase_XerCD"/>
</dbReference>
<keyword evidence="13" id="KW-1185">Reference proteome</keyword>
<keyword evidence="3" id="KW-0963">Cytoplasm</keyword>
<evidence type="ECO:0000256" key="5">
    <source>
        <dbReference type="ARBA" id="ARBA00023125"/>
    </source>
</evidence>
<dbReference type="GO" id="GO:0003677">
    <property type="term" value="F:DNA binding"/>
    <property type="evidence" value="ECO:0007669"/>
    <property type="project" value="UniProtKB-UniRule"/>
</dbReference>
<dbReference type="PROSITE" id="PS51900">
    <property type="entry name" value="CB"/>
    <property type="match status" value="1"/>
</dbReference>
<evidence type="ECO:0000256" key="3">
    <source>
        <dbReference type="ARBA" id="ARBA00022490"/>
    </source>
</evidence>
<evidence type="ECO:0000313" key="12">
    <source>
        <dbReference type="EMBL" id="KEI72160.1"/>
    </source>
</evidence>
<dbReference type="NCBIfam" id="TIGR02249">
    <property type="entry name" value="integrase_gron"/>
    <property type="match status" value="1"/>
</dbReference>
<dbReference type="GO" id="GO:0005737">
    <property type="term" value="C:cytoplasm"/>
    <property type="evidence" value="ECO:0007669"/>
    <property type="project" value="UniProtKB-SubCell"/>
</dbReference>
<proteinExistence type="inferred from homology"/>
<comment type="caution">
    <text evidence="12">The sequence shown here is derived from an EMBL/GenBank/DDBJ whole genome shotgun (WGS) entry which is preliminary data.</text>
</comment>
<dbReference type="InterPro" id="IPR044068">
    <property type="entry name" value="CB"/>
</dbReference>
<dbReference type="InterPro" id="IPR002104">
    <property type="entry name" value="Integrase_catalytic"/>
</dbReference>
<comment type="subunit">
    <text evidence="8">Forms a cyclic heterotetrameric complex composed of two molecules of XerC and two molecules of XerD.</text>
</comment>
<dbReference type="GO" id="GO:0006310">
    <property type="term" value="P:DNA recombination"/>
    <property type="evidence" value="ECO:0007669"/>
    <property type="project" value="UniProtKB-KW"/>
</dbReference>
<evidence type="ECO:0000313" key="13">
    <source>
        <dbReference type="Proteomes" id="UP000027997"/>
    </source>
</evidence>
<evidence type="ECO:0000259" key="10">
    <source>
        <dbReference type="PROSITE" id="PS51898"/>
    </source>
</evidence>
<keyword evidence="6" id="KW-0233">DNA recombination</keyword>
<dbReference type="Gene3D" id="1.10.443.10">
    <property type="entry name" value="Intergrase catalytic core"/>
    <property type="match status" value="1"/>
</dbReference>
<dbReference type="Gene3D" id="1.10.150.130">
    <property type="match status" value="1"/>
</dbReference>
<dbReference type="GO" id="GO:0015074">
    <property type="term" value="P:DNA integration"/>
    <property type="evidence" value="ECO:0007669"/>
    <property type="project" value="UniProtKB-KW"/>
</dbReference>
<dbReference type="InterPro" id="IPR013762">
    <property type="entry name" value="Integrase-like_cat_sf"/>
</dbReference>
<keyword evidence="4" id="KW-0229">DNA integration</keyword>
<protein>
    <submittedName>
        <fullName evidence="12">Integrase</fullName>
    </submittedName>
</protein>
<feature type="domain" description="Tyr recombinase" evidence="10">
    <location>
        <begin position="101"/>
        <end position="317"/>
    </location>
</feature>
<dbReference type="STRING" id="305900.GV64_16780"/>
<dbReference type="FunFam" id="1.10.443.10:FF:000007">
    <property type="entry name" value="Tyrosine recombinase XerC"/>
    <property type="match status" value="1"/>
</dbReference>
<evidence type="ECO:0000259" key="11">
    <source>
        <dbReference type="PROSITE" id="PS51900"/>
    </source>
</evidence>